<protein>
    <recommendedName>
        <fullName evidence="3">FHA domain-containing protein</fullName>
    </recommendedName>
</protein>
<feature type="compositionally biased region" description="Basic and acidic residues" evidence="1">
    <location>
        <begin position="308"/>
        <end position="322"/>
    </location>
</feature>
<feature type="compositionally biased region" description="Acidic residues" evidence="1">
    <location>
        <begin position="262"/>
        <end position="280"/>
    </location>
</feature>
<dbReference type="EMBL" id="ML996322">
    <property type="protein sequence ID" value="KAF2727613.1"/>
    <property type="molecule type" value="Genomic_DNA"/>
</dbReference>
<evidence type="ECO:0000256" key="2">
    <source>
        <dbReference type="SAM" id="Phobius"/>
    </source>
</evidence>
<dbReference type="AlphaFoldDB" id="A0A9P4QLE0"/>
<keyword evidence="2" id="KW-0472">Membrane</keyword>
<accession>A0A9P4QLE0</accession>
<name>A0A9P4QLE0_9PLEO</name>
<evidence type="ECO:0000256" key="1">
    <source>
        <dbReference type="SAM" id="MobiDB-lite"/>
    </source>
</evidence>
<evidence type="ECO:0000313" key="5">
    <source>
        <dbReference type="Proteomes" id="UP000799444"/>
    </source>
</evidence>
<keyword evidence="2" id="KW-1133">Transmembrane helix</keyword>
<feature type="domain" description="FHA" evidence="3">
    <location>
        <begin position="36"/>
        <end position="99"/>
    </location>
</feature>
<reference evidence="4" key="1">
    <citation type="journal article" date="2020" name="Stud. Mycol.">
        <title>101 Dothideomycetes genomes: a test case for predicting lifestyles and emergence of pathogens.</title>
        <authorList>
            <person name="Haridas S."/>
            <person name="Albert R."/>
            <person name="Binder M."/>
            <person name="Bloem J."/>
            <person name="Labutti K."/>
            <person name="Salamov A."/>
            <person name="Andreopoulos B."/>
            <person name="Baker S."/>
            <person name="Barry K."/>
            <person name="Bills G."/>
            <person name="Bluhm B."/>
            <person name="Cannon C."/>
            <person name="Castanera R."/>
            <person name="Culley D."/>
            <person name="Daum C."/>
            <person name="Ezra D."/>
            <person name="Gonzalez J."/>
            <person name="Henrissat B."/>
            <person name="Kuo A."/>
            <person name="Liang C."/>
            <person name="Lipzen A."/>
            <person name="Lutzoni F."/>
            <person name="Magnuson J."/>
            <person name="Mondo S."/>
            <person name="Nolan M."/>
            <person name="Ohm R."/>
            <person name="Pangilinan J."/>
            <person name="Park H.-J."/>
            <person name="Ramirez L."/>
            <person name="Alfaro M."/>
            <person name="Sun H."/>
            <person name="Tritt A."/>
            <person name="Yoshinaga Y."/>
            <person name="Zwiers L.-H."/>
            <person name="Turgeon B."/>
            <person name="Goodwin S."/>
            <person name="Spatafora J."/>
            <person name="Crous P."/>
            <person name="Grigoriev I."/>
        </authorList>
    </citation>
    <scope>NUCLEOTIDE SEQUENCE</scope>
    <source>
        <strain evidence="4">CBS 125425</strain>
    </source>
</reference>
<feature type="region of interest" description="Disordered" evidence="1">
    <location>
        <begin position="204"/>
        <end position="249"/>
    </location>
</feature>
<dbReference type="GO" id="GO:0005737">
    <property type="term" value="C:cytoplasm"/>
    <property type="evidence" value="ECO:0007669"/>
    <property type="project" value="TreeGrafter"/>
</dbReference>
<feature type="compositionally biased region" description="Polar residues" evidence="1">
    <location>
        <begin position="511"/>
        <end position="522"/>
    </location>
</feature>
<feature type="region of interest" description="Disordered" evidence="1">
    <location>
        <begin position="508"/>
        <end position="529"/>
    </location>
</feature>
<dbReference type="InterPro" id="IPR051176">
    <property type="entry name" value="Cent_Immune-Sig_Mod"/>
</dbReference>
<dbReference type="Gene3D" id="2.60.200.20">
    <property type="match status" value="1"/>
</dbReference>
<gene>
    <name evidence="4" type="ORF">EJ04DRAFT_581927</name>
</gene>
<dbReference type="InterPro" id="IPR008984">
    <property type="entry name" value="SMAD_FHA_dom_sf"/>
</dbReference>
<feature type="region of interest" description="Disordered" evidence="1">
    <location>
        <begin position="261"/>
        <end position="322"/>
    </location>
</feature>
<keyword evidence="5" id="KW-1185">Reference proteome</keyword>
<dbReference type="Pfam" id="PF00498">
    <property type="entry name" value="FHA"/>
    <property type="match status" value="1"/>
</dbReference>
<dbReference type="OrthoDB" id="4096268at2759"/>
<keyword evidence="2" id="KW-0812">Transmembrane</keyword>
<dbReference type="SUPFAM" id="SSF49879">
    <property type="entry name" value="SMAD/FHA domain"/>
    <property type="match status" value="1"/>
</dbReference>
<organism evidence="4 5">
    <name type="scientific">Polyplosphaeria fusca</name>
    <dbReference type="NCBI Taxonomy" id="682080"/>
    <lineage>
        <taxon>Eukaryota</taxon>
        <taxon>Fungi</taxon>
        <taxon>Dikarya</taxon>
        <taxon>Ascomycota</taxon>
        <taxon>Pezizomycotina</taxon>
        <taxon>Dothideomycetes</taxon>
        <taxon>Pleosporomycetidae</taxon>
        <taxon>Pleosporales</taxon>
        <taxon>Tetraplosphaeriaceae</taxon>
        <taxon>Polyplosphaeria</taxon>
    </lineage>
</organism>
<dbReference type="PANTHER" id="PTHR15715">
    <property type="entry name" value="CENTROSOMAL PROTEIN OF 170 KDA"/>
    <property type="match status" value="1"/>
</dbReference>
<feature type="region of interest" description="Disordered" evidence="1">
    <location>
        <begin position="138"/>
        <end position="168"/>
    </location>
</feature>
<dbReference type="Proteomes" id="UP000799444">
    <property type="component" value="Unassembled WGS sequence"/>
</dbReference>
<sequence>MAAPTSEAPIELTLTSLNGLDDFGERKILLTPGSTVPVGRSSKNAQKKLLPGPDNAYIDSPVISREHARISMNTLQGVPSIFIKDVGSMHGTLLNGKHLDYNKDHKLNSGDSVQFGVNVVRDQAETFIAKTFRVEAKPASSPAPAPPPVLRRGFSVPSASSSDEDDIDDTLVFPLSRAPRYGCQSNPVNVDDFEDPQTAVLAMPHDNMSLSPSPGAVLDEPPTSQLAHTEHENLSDDENSPVDMDDDDEEDLLSLLSAEVDSAVDIDSDDESEHSEDESDVVSSADSQDSHESIEDNFIGKTAAFTPVKDRAEEPATKKDSEAISRSKMNVMVEAANQKNDTPLARPSYSLAPPSQFAPLPSPAKDLPNAGHHTNIPTMNSAKQLPYSGEPVYPLLDPVEHWHGLAGPPLPPRPSAPKPIEWGFSGFANNSHAYSREPGNWWGEYSDAMFGPPADSDLTPESFMHVHAPPPLSTAPKFAPVRQHFFTPSVQQSKLSESPKINNFPAPPSAFTPNTPVENINDSPAPPVRRTKVSIPEIVENEPEQPPTPSSMKSLKRKAEVLDEMPEESIEELTEPTVDTTEAAVVSEPVEEPAAQPPRKKAKTVLSYAAAVATGAVFGGLSVMGALMALPTSVFE</sequence>
<feature type="transmembrane region" description="Helical" evidence="2">
    <location>
        <begin position="605"/>
        <end position="630"/>
    </location>
</feature>
<evidence type="ECO:0000313" key="4">
    <source>
        <dbReference type="EMBL" id="KAF2727613.1"/>
    </source>
</evidence>
<dbReference type="InterPro" id="IPR000253">
    <property type="entry name" value="FHA_dom"/>
</dbReference>
<dbReference type="PROSITE" id="PS50006">
    <property type="entry name" value="FHA_DOMAIN"/>
    <property type="match status" value="1"/>
</dbReference>
<feature type="compositionally biased region" description="Acidic residues" evidence="1">
    <location>
        <begin position="235"/>
        <end position="249"/>
    </location>
</feature>
<evidence type="ECO:0000259" key="3">
    <source>
        <dbReference type="PROSITE" id="PS50006"/>
    </source>
</evidence>
<dbReference type="PANTHER" id="PTHR15715:SF37">
    <property type="entry name" value="LD47843P"/>
    <property type="match status" value="1"/>
</dbReference>
<comment type="caution">
    <text evidence="4">The sequence shown here is derived from an EMBL/GenBank/DDBJ whole genome shotgun (WGS) entry which is preliminary data.</text>
</comment>
<proteinExistence type="predicted"/>
<dbReference type="SMART" id="SM00240">
    <property type="entry name" value="FHA"/>
    <property type="match status" value="1"/>
</dbReference>